<evidence type="ECO:0000313" key="2">
    <source>
        <dbReference type="Proteomes" id="UP000829194"/>
    </source>
</evidence>
<keyword evidence="2" id="KW-1185">Reference proteome</keyword>
<gene>
    <name evidence="1" type="ORF">MOV92_15910</name>
</gene>
<dbReference type="RefSeq" id="WP_148648936.1">
    <property type="nucleotide sequence ID" value="NZ_CP011131.1"/>
</dbReference>
<evidence type="ECO:0000313" key="1">
    <source>
        <dbReference type="EMBL" id="UNP27977.1"/>
    </source>
</evidence>
<protein>
    <submittedName>
        <fullName evidence="1">Uncharacterized protein</fullName>
    </submittedName>
</protein>
<reference evidence="1 2" key="1">
    <citation type="submission" date="2022-03" db="EMBL/GenBank/DDBJ databases">
        <title>Complete genome sequence of Lysobacter capsici VKM B-2533 and Lysobacter gummosus 10.1.1, promising sources of lytic agents.</title>
        <authorList>
            <person name="Tarlachkov S.V."/>
            <person name="Kudryakova I.V."/>
            <person name="Afoshin A.S."/>
            <person name="Leontyevskaya E.A."/>
            <person name="Leontyevskaya N.V."/>
        </authorList>
    </citation>
    <scope>NUCLEOTIDE SEQUENCE [LARGE SCALE GENOMIC DNA]</scope>
    <source>
        <strain evidence="1 2">10.1.1</strain>
    </source>
</reference>
<name>A0ABY3X5Y4_9GAMM</name>
<dbReference type="Proteomes" id="UP000829194">
    <property type="component" value="Chromosome"/>
</dbReference>
<sequence length="683" mass="69465">MAAVVTYYAGPALGSKVFGAMIGAAAGSVASQGVLIVGGEQSGFDWKGVALAAAGGAITAGLASPAVSQGLSEVGITSAWGQAAVRAAVGNVATQGLGNALGVQEGFDWKSVAISAVSAGAGSYAGDKIADFGAARSWSADTIRNVTVFGATAASGSISAAMRGNLSSQVLLNVGLDALASTMGYAITDAAAAKTAEKNASVGSVERQAIPLETRDVVVDDIAMDIGGAVMTSGLAVGRSVRSMASPASASLVEAAVGLSDHINSPSEERYVDEVVRRAHEAGLEPPDTRSYPMVRAYAENGYVNPGGRGRVAAYGDPVGMASNRDVDRLVRDGQGWGVLANAAIEGSALRLGGISEYRAPSPVTWMGTGSAAAWRDMKTAQSNYHLGPVAAPIGYLGGAAKSLFEMGEFVFGAGKTLAGTMAYVSSFGAMGGEDFAASARVVRNIGGLAGNLLGGAAYLQSGGQVGEQQYAASLVYAGAARQGAEGFWDASHGAWGRGEYMQSGASVGVLFGLPIPLDEGVQLARAVNALEDVVDAARVAESVANTQRVASAAAPGARVSIGGVEATEIAGRLTPTQMAGLQREAGTEFAQIYLTGPGRNGGGGSYYLIQGAEGGVNIPIGPNVRWINHTHPEYLNGSLVPLRASGPDRNVLRLLQESGSPQLRTQVVPQEAQPFYFWRKNQ</sequence>
<organism evidence="1 2">
    <name type="scientific">Lysobacter gummosus</name>
    <dbReference type="NCBI Taxonomy" id="262324"/>
    <lineage>
        <taxon>Bacteria</taxon>
        <taxon>Pseudomonadati</taxon>
        <taxon>Pseudomonadota</taxon>
        <taxon>Gammaproteobacteria</taxon>
        <taxon>Lysobacterales</taxon>
        <taxon>Lysobacteraceae</taxon>
        <taxon>Lysobacter</taxon>
    </lineage>
</organism>
<proteinExistence type="predicted"/>
<accession>A0ABY3X5Y4</accession>
<dbReference type="EMBL" id="CP093547">
    <property type="protein sequence ID" value="UNP27977.1"/>
    <property type="molecule type" value="Genomic_DNA"/>
</dbReference>